<dbReference type="GO" id="GO:0004764">
    <property type="term" value="F:shikimate 3-dehydrogenase (NADP+) activity"/>
    <property type="evidence" value="ECO:0007669"/>
    <property type="project" value="InterPro"/>
</dbReference>
<reference evidence="5 6" key="1">
    <citation type="submission" date="2018-05" db="EMBL/GenBank/DDBJ databases">
        <title>Genomic Encyclopedia of Type Strains, Phase IV (KMG-IV): sequencing the most valuable type-strain genomes for metagenomic binning, comparative biology and taxonomic classification.</title>
        <authorList>
            <person name="Goeker M."/>
        </authorList>
    </citation>
    <scope>NUCLEOTIDE SEQUENCE [LARGE SCALE GENOMIC DNA]</scope>
    <source>
        <strain evidence="5 6">DSM 566</strain>
    </source>
</reference>
<dbReference type="InterPro" id="IPR046346">
    <property type="entry name" value="Aminoacid_DH-like_N_sf"/>
</dbReference>
<dbReference type="SUPFAM" id="SSF51735">
    <property type="entry name" value="NAD(P)-binding Rossmann-fold domains"/>
    <property type="match status" value="1"/>
</dbReference>
<dbReference type="Proteomes" id="UP000247811">
    <property type="component" value="Unassembled WGS sequence"/>
</dbReference>
<dbReference type="Pfam" id="PF08501">
    <property type="entry name" value="Shikimate_dh_N"/>
    <property type="match status" value="1"/>
</dbReference>
<dbReference type="AlphaFoldDB" id="A0A318H4R1"/>
<name>A0A318H4R1_9BURK</name>
<dbReference type="GO" id="GO:0009423">
    <property type="term" value="P:chorismate biosynthetic process"/>
    <property type="evidence" value="ECO:0007669"/>
    <property type="project" value="TreeGrafter"/>
</dbReference>
<dbReference type="PANTHER" id="PTHR21089">
    <property type="entry name" value="SHIKIMATE DEHYDROGENASE"/>
    <property type="match status" value="1"/>
</dbReference>
<dbReference type="InterPro" id="IPR022893">
    <property type="entry name" value="Shikimate_DH_fam"/>
</dbReference>
<dbReference type="Gene3D" id="3.40.50.10860">
    <property type="entry name" value="Leucine Dehydrogenase, chain A, domain 1"/>
    <property type="match status" value="1"/>
</dbReference>
<dbReference type="SUPFAM" id="SSF53223">
    <property type="entry name" value="Aminoacid dehydrogenase-like, N-terminal domain"/>
    <property type="match status" value="1"/>
</dbReference>
<dbReference type="Gene3D" id="3.40.50.720">
    <property type="entry name" value="NAD(P)-binding Rossmann-like Domain"/>
    <property type="match status" value="1"/>
</dbReference>
<proteinExistence type="predicted"/>
<protein>
    <submittedName>
        <fullName evidence="5">Shikimate dehydrogenase</fullName>
    </submittedName>
</protein>
<comment type="pathway">
    <text evidence="1">Metabolic intermediate biosynthesis; chorismate biosynthesis; chorismate from D-erythrose 4-phosphate and phosphoenolpyruvate: step 4/7.</text>
</comment>
<sequence length="288" mass="30641">MPIPPVSPSPLAISGHTRVFMVAGDPVSQVQAPAIFNRIFQRHGVDAVLVPAQVAPERFVDFARTIMAAGNIDGLWLTIPHKTTLLPLLGHVDTAGHMAQSVNAVRRHADGTLEGGLFDGSGLVSALRHFGLEPRGRRVLLLGTGGAGAAIATALLDQGVAELALHDLGPRAAQLAQRLGDARVSVPGADPAGFELIINATPLGLQADDALPVDVSRIDPGARVFDILMKHRPTPLLRACAERGIQAHPGFEMLVQQVPDYLRFFRMEAIADTVQADLSEVRRHLQAS</sequence>
<evidence type="ECO:0000259" key="4">
    <source>
        <dbReference type="Pfam" id="PF08501"/>
    </source>
</evidence>
<evidence type="ECO:0000256" key="2">
    <source>
        <dbReference type="ARBA" id="ARBA00023002"/>
    </source>
</evidence>
<dbReference type="GO" id="GO:0050661">
    <property type="term" value="F:NADP binding"/>
    <property type="evidence" value="ECO:0007669"/>
    <property type="project" value="TreeGrafter"/>
</dbReference>
<evidence type="ECO:0000256" key="3">
    <source>
        <dbReference type="ARBA" id="ARBA00023141"/>
    </source>
</evidence>
<evidence type="ECO:0000256" key="1">
    <source>
        <dbReference type="ARBA" id="ARBA00004871"/>
    </source>
</evidence>
<keyword evidence="3" id="KW-0028">Amino-acid biosynthesis</keyword>
<dbReference type="PANTHER" id="PTHR21089:SF1">
    <property type="entry name" value="BIFUNCTIONAL 3-DEHYDROQUINATE DEHYDRATASE_SHIKIMATE DEHYDROGENASE, CHLOROPLASTIC"/>
    <property type="match status" value="1"/>
</dbReference>
<keyword evidence="2" id="KW-0560">Oxidoreductase</keyword>
<feature type="domain" description="Shikimate dehydrogenase substrate binding N-terminal" evidence="4">
    <location>
        <begin position="22"/>
        <end position="105"/>
    </location>
</feature>
<accession>A0A318H4R1</accession>
<keyword evidence="3" id="KW-0057">Aromatic amino acid biosynthesis</keyword>
<dbReference type="InterPro" id="IPR013708">
    <property type="entry name" value="Shikimate_DH-bd_N"/>
</dbReference>
<dbReference type="InterPro" id="IPR036291">
    <property type="entry name" value="NAD(P)-bd_dom_sf"/>
</dbReference>
<dbReference type="EMBL" id="QJJS01000002">
    <property type="protein sequence ID" value="PXW98700.1"/>
    <property type="molecule type" value="Genomic_DNA"/>
</dbReference>
<dbReference type="GO" id="GO:0019632">
    <property type="term" value="P:shikimate metabolic process"/>
    <property type="evidence" value="ECO:0007669"/>
    <property type="project" value="TreeGrafter"/>
</dbReference>
<dbReference type="GO" id="GO:0005829">
    <property type="term" value="C:cytosol"/>
    <property type="evidence" value="ECO:0007669"/>
    <property type="project" value="TreeGrafter"/>
</dbReference>
<comment type="caution">
    <text evidence="5">The sequence shown here is derived from an EMBL/GenBank/DDBJ whole genome shotgun (WGS) entry which is preliminary data.</text>
</comment>
<evidence type="ECO:0000313" key="5">
    <source>
        <dbReference type="EMBL" id="PXW98700.1"/>
    </source>
</evidence>
<dbReference type="GO" id="GO:0009073">
    <property type="term" value="P:aromatic amino acid family biosynthetic process"/>
    <property type="evidence" value="ECO:0007669"/>
    <property type="project" value="UniProtKB-KW"/>
</dbReference>
<gene>
    <name evidence="5" type="ORF">C7444_102180</name>
</gene>
<keyword evidence="6" id="KW-1185">Reference proteome</keyword>
<evidence type="ECO:0000313" key="6">
    <source>
        <dbReference type="Proteomes" id="UP000247811"/>
    </source>
</evidence>
<organism evidence="5 6">
    <name type="scientific">Sphaerotilus hippei</name>
    <dbReference type="NCBI Taxonomy" id="744406"/>
    <lineage>
        <taxon>Bacteria</taxon>
        <taxon>Pseudomonadati</taxon>
        <taxon>Pseudomonadota</taxon>
        <taxon>Betaproteobacteria</taxon>
        <taxon>Burkholderiales</taxon>
        <taxon>Sphaerotilaceae</taxon>
        <taxon>Sphaerotilus</taxon>
    </lineage>
</organism>